<dbReference type="EMBL" id="MNCJ02000316">
    <property type="protein sequence ID" value="KAF5822478.1"/>
    <property type="molecule type" value="Genomic_DNA"/>
</dbReference>
<dbReference type="OrthoDB" id="1726810at2759"/>
<feature type="compositionally biased region" description="Polar residues" evidence="2">
    <location>
        <begin position="159"/>
        <end position="192"/>
    </location>
</feature>
<evidence type="ECO:0000313" key="4">
    <source>
        <dbReference type="Proteomes" id="UP000215914"/>
    </source>
</evidence>
<organism evidence="3 4">
    <name type="scientific">Helianthus annuus</name>
    <name type="common">Common sunflower</name>
    <dbReference type="NCBI Taxonomy" id="4232"/>
    <lineage>
        <taxon>Eukaryota</taxon>
        <taxon>Viridiplantae</taxon>
        <taxon>Streptophyta</taxon>
        <taxon>Embryophyta</taxon>
        <taxon>Tracheophyta</taxon>
        <taxon>Spermatophyta</taxon>
        <taxon>Magnoliopsida</taxon>
        <taxon>eudicotyledons</taxon>
        <taxon>Gunneridae</taxon>
        <taxon>Pentapetalae</taxon>
        <taxon>asterids</taxon>
        <taxon>campanulids</taxon>
        <taxon>Asterales</taxon>
        <taxon>Asteraceae</taxon>
        <taxon>Asteroideae</taxon>
        <taxon>Heliantheae alliance</taxon>
        <taxon>Heliantheae</taxon>
        <taxon>Helianthus</taxon>
    </lineage>
</organism>
<dbReference type="AlphaFoldDB" id="A0A9K3JVH6"/>
<keyword evidence="1" id="KW-0175">Coiled coil</keyword>
<feature type="region of interest" description="Disordered" evidence="2">
    <location>
        <begin position="126"/>
        <end position="212"/>
    </location>
</feature>
<evidence type="ECO:0000256" key="2">
    <source>
        <dbReference type="SAM" id="MobiDB-lite"/>
    </source>
</evidence>
<feature type="coiled-coil region" evidence="1">
    <location>
        <begin position="66"/>
        <end position="107"/>
    </location>
</feature>
<evidence type="ECO:0000256" key="1">
    <source>
        <dbReference type="SAM" id="Coils"/>
    </source>
</evidence>
<feature type="compositionally biased region" description="Polar residues" evidence="2">
    <location>
        <begin position="139"/>
        <end position="151"/>
    </location>
</feature>
<keyword evidence="4" id="KW-1185">Reference proteome</keyword>
<name>A0A9K3JVH6_HELAN</name>
<proteinExistence type="predicted"/>
<comment type="caution">
    <text evidence="3">The sequence shown here is derived from an EMBL/GenBank/DDBJ whole genome shotgun (WGS) entry which is preliminary data.</text>
</comment>
<reference evidence="3" key="1">
    <citation type="journal article" date="2017" name="Nature">
        <title>The sunflower genome provides insights into oil metabolism, flowering and Asterid evolution.</title>
        <authorList>
            <person name="Badouin H."/>
            <person name="Gouzy J."/>
            <person name="Grassa C.J."/>
            <person name="Murat F."/>
            <person name="Staton S.E."/>
            <person name="Cottret L."/>
            <person name="Lelandais-Briere C."/>
            <person name="Owens G.L."/>
            <person name="Carrere S."/>
            <person name="Mayjonade B."/>
            <person name="Legrand L."/>
            <person name="Gill N."/>
            <person name="Kane N.C."/>
            <person name="Bowers J.E."/>
            <person name="Hubner S."/>
            <person name="Bellec A."/>
            <person name="Berard A."/>
            <person name="Berges H."/>
            <person name="Blanchet N."/>
            <person name="Boniface M.C."/>
            <person name="Brunel D."/>
            <person name="Catrice O."/>
            <person name="Chaidir N."/>
            <person name="Claudel C."/>
            <person name="Donnadieu C."/>
            <person name="Faraut T."/>
            <person name="Fievet G."/>
            <person name="Helmstetter N."/>
            <person name="King M."/>
            <person name="Knapp S.J."/>
            <person name="Lai Z."/>
            <person name="Le Paslier M.C."/>
            <person name="Lippi Y."/>
            <person name="Lorenzon L."/>
            <person name="Mandel J.R."/>
            <person name="Marage G."/>
            <person name="Marchand G."/>
            <person name="Marquand E."/>
            <person name="Bret-Mestries E."/>
            <person name="Morien E."/>
            <person name="Nambeesan S."/>
            <person name="Nguyen T."/>
            <person name="Pegot-Espagnet P."/>
            <person name="Pouilly N."/>
            <person name="Raftis F."/>
            <person name="Sallet E."/>
            <person name="Schiex T."/>
            <person name="Thomas J."/>
            <person name="Vandecasteele C."/>
            <person name="Vares D."/>
            <person name="Vear F."/>
            <person name="Vautrin S."/>
            <person name="Crespi M."/>
            <person name="Mangin B."/>
            <person name="Burke J.M."/>
            <person name="Salse J."/>
            <person name="Munos S."/>
            <person name="Vincourt P."/>
            <person name="Rieseberg L.H."/>
            <person name="Langlade N.B."/>
        </authorList>
    </citation>
    <scope>NUCLEOTIDE SEQUENCE</scope>
    <source>
        <tissue evidence="3">Leaves</tissue>
    </source>
</reference>
<sequence length="212" mass="23527">MVCLFVSASPYRAFQVRVGQLTRSTSLCIHRITLDFGSPSTTVDLSQPDGLQKPLPVTLQTKGVMNKRNIRKEELLEAEVKRLREELKKANLEKSKINSEYEKLTTICRSQRQQLHTIKQALSSTTIPGIQPQGPGLFNKSSSSPDHSSWQAFPEDHNSTPVGTTNSHQNRSVAARSPITSPVINLNQSQQFGGLESNERNMTSQPPGWAAF</sequence>
<reference evidence="3" key="2">
    <citation type="submission" date="2020-06" db="EMBL/GenBank/DDBJ databases">
        <title>Helianthus annuus Genome sequencing and assembly Release 2.</title>
        <authorList>
            <person name="Gouzy J."/>
            <person name="Langlade N."/>
            <person name="Munos S."/>
        </authorList>
    </citation>
    <scope>NUCLEOTIDE SEQUENCE</scope>
    <source>
        <tissue evidence="3">Leaves</tissue>
    </source>
</reference>
<protein>
    <submittedName>
        <fullName evidence="3">Uncharacterized protein</fullName>
    </submittedName>
</protein>
<dbReference type="Proteomes" id="UP000215914">
    <property type="component" value="Unassembled WGS sequence"/>
</dbReference>
<gene>
    <name evidence="3" type="ORF">HanXRQr2_Chr01g0026981</name>
</gene>
<dbReference type="Gramene" id="mRNA:HanXRQr2_Chr01g0026981">
    <property type="protein sequence ID" value="mRNA:HanXRQr2_Chr01g0026981"/>
    <property type="gene ID" value="HanXRQr2_Chr01g0026981"/>
</dbReference>
<accession>A0A9K3JVH6</accession>
<evidence type="ECO:0000313" key="3">
    <source>
        <dbReference type="EMBL" id="KAF5822478.1"/>
    </source>
</evidence>